<evidence type="ECO:0000313" key="2">
    <source>
        <dbReference type="Proteomes" id="UP001060085"/>
    </source>
</evidence>
<evidence type="ECO:0000313" key="1">
    <source>
        <dbReference type="EMBL" id="KAI5683348.1"/>
    </source>
</evidence>
<accession>A0ACC0CEE9</accession>
<proteinExistence type="predicted"/>
<organism evidence="1 2">
    <name type="scientific">Catharanthus roseus</name>
    <name type="common">Madagascar periwinkle</name>
    <name type="synonym">Vinca rosea</name>
    <dbReference type="NCBI Taxonomy" id="4058"/>
    <lineage>
        <taxon>Eukaryota</taxon>
        <taxon>Viridiplantae</taxon>
        <taxon>Streptophyta</taxon>
        <taxon>Embryophyta</taxon>
        <taxon>Tracheophyta</taxon>
        <taxon>Spermatophyta</taxon>
        <taxon>Magnoliopsida</taxon>
        <taxon>eudicotyledons</taxon>
        <taxon>Gunneridae</taxon>
        <taxon>Pentapetalae</taxon>
        <taxon>asterids</taxon>
        <taxon>lamiids</taxon>
        <taxon>Gentianales</taxon>
        <taxon>Apocynaceae</taxon>
        <taxon>Rauvolfioideae</taxon>
        <taxon>Vinceae</taxon>
        <taxon>Catharanthinae</taxon>
        <taxon>Catharanthus</taxon>
    </lineage>
</organism>
<keyword evidence="2" id="KW-1185">Reference proteome</keyword>
<protein>
    <submittedName>
        <fullName evidence="1">Uncharacterized protein</fullName>
    </submittedName>
</protein>
<sequence length="111" mass="12325">MDAHNFGPLHVIESFQSSNLRVPDSIRSSIGSPEPISKNAPNCVITPGAAEPLATLPLSHCVFNDRALSLSFKRSKDWDPYLDVSIFFLQVRCEVKEFGNRIGRKVEGLKL</sequence>
<dbReference type="EMBL" id="CM044701">
    <property type="protein sequence ID" value="KAI5683348.1"/>
    <property type="molecule type" value="Genomic_DNA"/>
</dbReference>
<dbReference type="Proteomes" id="UP001060085">
    <property type="component" value="Linkage Group LG01"/>
</dbReference>
<name>A0ACC0CEE9_CATRO</name>
<reference evidence="2" key="1">
    <citation type="journal article" date="2023" name="Nat. Plants">
        <title>Single-cell RNA sequencing provides a high-resolution roadmap for understanding the multicellular compartmentation of specialized metabolism.</title>
        <authorList>
            <person name="Sun S."/>
            <person name="Shen X."/>
            <person name="Li Y."/>
            <person name="Li Y."/>
            <person name="Wang S."/>
            <person name="Li R."/>
            <person name="Zhang H."/>
            <person name="Shen G."/>
            <person name="Guo B."/>
            <person name="Wei J."/>
            <person name="Xu J."/>
            <person name="St-Pierre B."/>
            <person name="Chen S."/>
            <person name="Sun C."/>
        </authorList>
    </citation>
    <scope>NUCLEOTIDE SEQUENCE [LARGE SCALE GENOMIC DNA]</scope>
</reference>
<gene>
    <name evidence="1" type="ORF">M9H77_04576</name>
</gene>
<comment type="caution">
    <text evidence="1">The sequence shown here is derived from an EMBL/GenBank/DDBJ whole genome shotgun (WGS) entry which is preliminary data.</text>
</comment>